<dbReference type="InterPro" id="IPR022641">
    <property type="entry name" value="CheR_N"/>
</dbReference>
<dbReference type="InterPro" id="IPR000780">
    <property type="entry name" value="CheR_MeTrfase"/>
</dbReference>
<dbReference type="SUPFAM" id="SSF53335">
    <property type="entry name" value="S-adenosyl-L-methionine-dependent methyltransferases"/>
    <property type="match status" value="1"/>
</dbReference>
<protein>
    <submittedName>
        <fullName evidence="2">Chemotaxis protein R</fullName>
    </submittedName>
</protein>
<dbReference type="PROSITE" id="PS50123">
    <property type="entry name" value="CHER"/>
    <property type="match status" value="1"/>
</dbReference>
<sequence>MPVNISFEDMDQLVQLIKNVHGFDFSEYSPASLKRRVARIAQLQNLSIFDLKNLLTNDADYFEYFLTEITVNVTEMFRDPDFYKSLRSTVFPYLRTYPHVKVWNAGCSSGEELYSFAIAFEEEELYQRSFMYGTDVNALVIDQARSGRYPLKQMSLYEENYRLAGGRKCLANYYEKDGDTAVICPALKHRTLFSIHNLVSDGVFNEFHLISCRNVLIYFNPDLQEKVLKLFYDSLANFGFLCLGSKESLKGSMTGRFKVVDRKLNIYQKIT</sequence>
<gene>
    <name evidence="2" type="primary">cheR</name>
    <name evidence="2" type="ORF">GCM10011387_13970</name>
</gene>
<dbReference type="Gene3D" id="3.40.50.150">
    <property type="entry name" value="Vaccinia Virus protein VP39"/>
    <property type="match status" value="1"/>
</dbReference>
<feature type="domain" description="CheR-type methyltransferase" evidence="1">
    <location>
        <begin position="1"/>
        <end position="270"/>
    </location>
</feature>
<evidence type="ECO:0000259" key="1">
    <source>
        <dbReference type="PROSITE" id="PS50123"/>
    </source>
</evidence>
<keyword evidence="3" id="KW-1185">Reference proteome</keyword>
<dbReference type="Proteomes" id="UP000651668">
    <property type="component" value="Unassembled WGS sequence"/>
</dbReference>
<dbReference type="SUPFAM" id="SSF47757">
    <property type="entry name" value="Chemotaxis receptor methyltransferase CheR, N-terminal domain"/>
    <property type="match status" value="1"/>
</dbReference>
<dbReference type="SMART" id="SM00138">
    <property type="entry name" value="MeTrc"/>
    <property type="match status" value="1"/>
</dbReference>
<dbReference type="PANTHER" id="PTHR24422">
    <property type="entry name" value="CHEMOTAXIS PROTEIN METHYLTRANSFERASE"/>
    <property type="match status" value="1"/>
</dbReference>
<evidence type="ECO:0000313" key="3">
    <source>
        <dbReference type="Proteomes" id="UP000651668"/>
    </source>
</evidence>
<proteinExistence type="predicted"/>
<dbReference type="RefSeq" id="WP_188626155.1">
    <property type="nucleotide sequence ID" value="NZ_BMIL01000004.1"/>
</dbReference>
<name>A0A916U703_9SPHI</name>
<organism evidence="2 3">
    <name type="scientific">Pedobacter quisquiliarum</name>
    <dbReference type="NCBI Taxonomy" id="1834438"/>
    <lineage>
        <taxon>Bacteria</taxon>
        <taxon>Pseudomonadati</taxon>
        <taxon>Bacteroidota</taxon>
        <taxon>Sphingobacteriia</taxon>
        <taxon>Sphingobacteriales</taxon>
        <taxon>Sphingobacteriaceae</taxon>
        <taxon>Pedobacter</taxon>
    </lineage>
</organism>
<dbReference type="AlphaFoldDB" id="A0A916U703"/>
<dbReference type="InterPro" id="IPR050903">
    <property type="entry name" value="Bact_Chemotaxis_MeTrfase"/>
</dbReference>
<dbReference type="Pfam" id="PF01739">
    <property type="entry name" value="CheR"/>
    <property type="match status" value="1"/>
</dbReference>
<dbReference type="GO" id="GO:0008757">
    <property type="term" value="F:S-adenosylmethionine-dependent methyltransferase activity"/>
    <property type="evidence" value="ECO:0007669"/>
    <property type="project" value="InterPro"/>
</dbReference>
<dbReference type="PANTHER" id="PTHR24422:SF8">
    <property type="entry name" value="CHEMOTAXIS PROTEIN"/>
    <property type="match status" value="1"/>
</dbReference>
<evidence type="ECO:0000313" key="2">
    <source>
        <dbReference type="EMBL" id="GGC61521.1"/>
    </source>
</evidence>
<dbReference type="Pfam" id="PF03705">
    <property type="entry name" value="CheR_N"/>
    <property type="match status" value="1"/>
</dbReference>
<dbReference type="PRINTS" id="PR00996">
    <property type="entry name" value="CHERMTFRASE"/>
</dbReference>
<dbReference type="InterPro" id="IPR029063">
    <property type="entry name" value="SAM-dependent_MTases_sf"/>
</dbReference>
<reference evidence="2" key="2">
    <citation type="submission" date="2020-09" db="EMBL/GenBank/DDBJ databases">
        <authorList>
            <person name="Sun Q."/>
            <person name="Zhou Y."/>
        </authorList>
    </citation>
    <scope>NUCLEOTIDE SEQUENCE</scope>
    <source>
        <strain evidence="2">CGMCC 1.15343</strain>
    </source>
</reference>
<dbReference type="InterPro" id="IPR022642">
    <property type="entry name" value="CheR_C"/>
</dbReference>
<accession>A0A916U703</accession>
<dbReference type="EMBL" id="BMIL01000004">
    <property type="protein sequence ID" value="GGC61521.1"/>
    <property type="molecule type" value="Genomic_DNA"/>
</dbReference>
<comment type="caution">
    <text evidence="2">The sequence shown here is derived from an EMBL/GenBank/DDBJ whole genome shotgun (WGS) entry which is preliminary data.</text>
</comment>
<reference evidence="2" key="1">
    <citation type="journal article" date="2014" name="Int. J. Syst. Evol. Microbiol.">
        <title>Complete genome sequence of Corynebacterium casei LMG S-19264T (=DSM 44701T), isolated from a smear-ripened cheese.</title>
        <authorList>
            <consortium name="US DOE Joint Genome Institute (JGI-PGF)"/>
            <person name="Walter F."/>
            <person name="Albersmeier A."/>
            <person name="Kalinowski J."/>
            <person name="Ruckert C."/>
        </authorList>
    </citation>
    <scope>NUCLEOTIDE SEQUENCE</scope>
    <source>
        <strain evidence="2">CGMCC 1.15343</strain>
    </source>
</reference>